<sequence length="118" mass="12731">MDRKWVRWQDWLAFVVGVVTALTPLWFTPDTAGGTWSLVILGALLAVGALWSLGVPGALMSEWTHVVLGVLLIVAPWVFGFQDQMGAAWTAWIAGVLAVAAGLWVAVPQMRGHRSAHA</sequence>
<accession>A0A1V0A1F8</accession>
<dbReference type="EMBL" id="CP017717">
    <property type="protein sequence ID" value="AQZ64009.1"/>
    <property type="molecule type" value="Genomic_DNA"/>
</dbReference>
<protein>
    <recommendedName>
        <fullName evidence="2">SPW repeat-containing integral membrane domain-containing protein</fullName>
    </recommendedName>
</protein>
<dbReference type="RefSeq" id="WP_080040208.1">
    <property type="nucleotide sequence ID" value="NZ_CP017717.1"/>
</dbReference>
<evidence type="ECO:0000313" key="3">
    <source>
        <dbReference type="EMBL" id="AQZ64009.1"/>
    </source>
</evidence>
<reference evidence="4" key="1">
    <citation type="journal article" date="2017" name="Med. Chem. Commun.">
        <title>Nonomuraea sp. ATCC 55076 harbours the largest actinomycete chromosome to date and the kistamicin biosynthetic gene cluster.</title>
        <authorList>
            <person name="Nazari B."/>
            <person name="Forneris C.C."/>
            <person name="Gibson M.I."/>
            <person name="Moon K."/>
            <person name="Schramma K.R."/>
            <person name="Seyedsayamdost M.R."/>
        </authorList>
    </citation>
    <scope>NUCLEOTIDE SEQUENCE [LARGE SCALE GENOMIC DNA]</scope>
    <source>
        <strain evidence="4">ATCC 55076</strain>
    </source>
</reference>
<feature type="transmembrane region" description="Helical" evidence="1">
    <location>
        <begin position="87"/>
        <end position="107"/>
    </location>
</feature>
<dbReference type="Proteomes" id="UP000190797">
    <property type="component" value="Chromosome"/>
</dbReference>
<dbReference type="KEGG" id="noa:BKM31_23375"/>
<gene>
    <name evidence="3" type="ORF">BKM31_23375</name>
</gene>
<evidence type="ECO:0000259" key="2">
    <source>
        <dbReference type="Pfam" id="PF03779"/>
    </source>
</evidence>
<feature type="transmembrane region" description="Helical" evidence="1">
    <location>
        <begin position="34"/>
        <end position="51"/>
    </location>
</feature>
<feature type="domain" description="SPW repeat-containing integral membrane" evidence="2">
    <location>
        <begin position="8"/>
        <end position="103"/>
    </location>
</feature>
<evidence type="ECO:0000313" key="4">
    <source>
        <dbReference type="Proteomes" id="UP000190797"/>
    </source>
</evidence>
<feature type="transmembrane region" description="Helical" evidence="1">
    <location>
        <begin position="12"/>
        <end position="28"/>
    </location>
</feature>
<dbReference type="OrthoDB" id="32521at2"/>
<dbReference type="STRING" id="1909395.BKM31_23375"/>
<dbReference type="InterPro" id="IPR005530">
    <property type="entry name" value="SPW"/>
</dbReference>
<proteinExistence type="predicted"/>
<organism evidence="3 4">
    <name type="scientific">[Actinomadura] parvosata subsp. kistnae</name>
    <dbReference type="NCBI Taxonomy" id="1909395"/>
    <lineage>
        <taxon>Bacteria</taxon>
        <taxon>Bacillati</taxon>
        <taxon>Actinomycetota</taxon>
        <taxon>Actinomycetes</taxon>
        <taxon>Streptosporangiales</taxon>
        <taxon>Streptosporangiaceae</taxon>
        <taxon>Nonomuraea</taxon>
    </lineage>
</organism>
<evidence type="ECO:0000256" key="1">
    <source>
        <dbReference type="SAM" id="Phobius"/>
    </source>
</evidence>
<keyword evidence="4" id="KW-1185">Reference proteome</keyword>
<dbReference type="Pfam" id="PF03779">
    <property type="entry name" value="SPW"/>
    <property type="match status" value="1"/>
</dbReference>
<dbReference type="AlphaFoldDB" id="A0A1V0A1F8"/>
<keyword evidence="1" id="KW-1133">Transmembrane helix</keyword>
<keyword evidence="1" id="KW-0472">Membrane</keyword>
<keyword evidence="1" id="KW-0812">Transmembrane</keyword>
<feature type="transmembrane region" description="Helical" evidence="1">
    <location>
        <begin position="63"/>
        <end position="81"/>
    </location>
</feature>
<name>A0A1V0A1F8_9ACTN</name>